<dbReference type="Gene3D" id="3.30.40.10">
    <property type="entry name" value="Zinc/RING finger domain, C3HC4 (zinc finger)"/>
    <property type="match status" value="1"/>
</dbReference>
<keyword evidence="3" id="KW-0862">Zinc</keyword>
<dbReference type="OrthoDB" id="3252971at2759"/>
<dbReference type="PROSITE" id="PS50089">
    <property type="entry name" value="ZF_RING_2"/>
    <property type="match status" value="1"/>
</dbReference>
<feature type="domain" description="RING-type" evidence="6">
    <location>
        <begin position="888"/>
        <end position="953"/>
    </location>
</feature>
<organism evidence="7 8">
    <name type="scientific">Tetrapyrgos nigripes</name>
    <dbReference type="NCBI Taxonomy" id="182062"/>
    <lineage>
        <taxon>Eukaryota</taxon>
        <taxon>Fungi</taxon>
        <taxon>Dikarya</taxon>
        <taxon>Basidiomycota</taxon>
        <taxon>Agaricomycotina</taxon>
        <taxon>Agaricomycetes</taxon>
        <taxon>Agaricomycetidae</taxon>
        <taxon>Agaricales</taxon>
        <taxon>Marasmiineae</taxon>
        <taxon>Marasmiaceae</taxon>
        <taxon>Tetrapyrgos</taxon>
    </lineage>
</organism>
<accession>A0A8H5GVC9</accession>
<dbReference type="Proteomes" id="UP000559256">
    <property type="component" value="Unassembled WGS sequence"/>
</dbReference>
<comment type="caution">
    <text evidence="7">The sequence shown here is derived from an EMBL/GenBank/DDBJ whole genome shotgun (WGS) entry which is preliminary data.</text>
</comment>
<dbReference type="InterPro" id="IPR023213">
    <property type="entry name" value="CAT-like_dom_sf"/>
</dbReference>
<keyword evidence="5" id="KW-1133">Transmembrane helix</keyword>
<name>A0A8H5GVC9_9AGAR</name>
<keyword evidence="1" id="KW-0479">Metal-binding</keyword>
<evidence type="ECO:0000256" key="3">
    <source>
        <dbReference type="ARBA" id="ARBA00022833"/>
    </source>
</evidence>
<dbReference type="CDD" id="cd16448">
    <property type="entry name" value="RING-H2"/>
    <property type="match status" value="1"/>
</dbReference>
<dbReference type="InterPro" id="IPR013083">
    <property type="entry name" value="Znf_RING/FYVE/PHD"/>
</dbReference>
<evidence type="ECO:0000256" key="1">
    <source>
        <dbReference type="ARBA" id="ARBA00022723"/>
    </source>
</evidence>
<evidence type="ECO:0000256" key="2">
    <source>
        <dbReference type="ARBA" id="ARBA00022771"/>
    </source>
</evidence>
<reference evidence="7 8" key="1">
    <citation type="journal article" date="2020" name="ISME J.">
        <title>Uncovering the hidden diversity of litter-decomposition mechanisms in mushroom-forming fungi.</title>
        <authorList>
            <person name="Floudas D."/>
            <person name="Bentzer J."/>
            <person name="Ahren D."/>
            <person name="Johansson T."/>
            <person name="Persson P."/>
            <person name="Tunlid A."/>
        </authorList>
    </citation>
    <scope>NUCLEOTIDE SEQUENCE [LARGE SCALE GENOMIC DNA]</scope>
    <source>
        <strain evidence="7 8">CBS 291.85</strain>
    </source>
</reference>
<dbReference type="InterPro" id="IPR001841">
    <property type="entry name" value="Znf_RING"/>
</dbReference>
<keyword evidence="2 4" id="KW-0863">Zinc-finger</keyword>
<evidence type="ECO:0000259" key="6">
    <source>
        <dbReference type="PROSITE" id="PS50089"/>
    </source>
</evidence>
<feature type="transmembrane region" description="Helical" evidence="5">
    <location>
        <begin position="74"/>
        <end position="97"/>
    </location>
</feature>
<keyword evidence="5" id="KW-0472">Membrane</keyword>
<proteinExistence type="predicted"/>
<dbReference type="EMBL" id="JAACJM010000007">
    <property type="protein sequence ID" value="KAF5371612.1"/>
    <property type="molecule type" value="Genomic_DNA"/>
</dbReference>
<dbReference type="SMART" id="SM00184">
    <property type="entry name" value="RING"/>
    <property type="match status" value="1"/>
</dbReference>
<evidence type="ECO:0000313" key="7">
    <source>
        <dbReference type="EMBL" id="KAF5371612.1"/>
    </source>
</evidence>
<dbReference type="SUPFAM" id="SSF57850">
    <property type="entry name" value="RING/U-box"/>
    <property type="match status" value="1"/>
</dbReference>
<dbReference type="AlphaFoldDB" id="A0A8H5GVC9"/>
<evidence type="ECO:0000256" key="4">
    <source>
        <dbReference type="PROSITE-ProRule" id="PRU00175"/>
    </source>
</evidence>
<dbReference type="Pfam" id="PF13445">
    <property type="entry name" value="zf-RING_UBOX"/>
    <property type="match status" value="1"/>
</dbReference>
<keyword evidence="8" id="KW-1185">Reference proteome</keyword>
<dbReference type="GO" id="GO:0008270">
    <property type="term" value="F:zinc ion binding"/>
    <property type="evidence" value="ECO:0007669"/>
    <property type="project" value="UniProtKB-KW"/>
</dbReference>
<protein>
    <recommendedName>
        <fullName evidence="6">RING-type domain-containing protein</fullName>
    </recommendedName>
</protein>
<evidence type="ECO:0000313" key="8">
    <source>
        <dbReference type="Proteomes" id="UP000559256"/>
    </source>
</evidence>
<keyword evidence="5" id="KW-0812">Transmembrane</keyword>
<evidence type="ECO:0000256" key="5">
    <source>
        <dbReference type="SAM" id="Phobius"/>
    </source>
</evidence>
<gene>
    <name evidence="7" type="ORF">D9758_003491</name>
</gene>
<dbReference type="Gene3D" id="3.30.559.10">
    <property type="entry name" value="Chloramphenicol acetyltransferase-like domain"/>
    <property type="match status" value="1"/>
</dbReference>
<dbReference type="InterPro" id="IPR027370">
    <property type="entry name" value="Znf-RING_euk"/>
</dbReference>
<sequence length="1244" mass="141342">MQWPGTLRSLMQRKEKKGHVHTNNCWVGMLFYRTEPLSGISGPDAFDYIGSHYVLFSFISSDERGHEMPSYCPCVFISAILSLSFIFVALLTFLPLMEPRPVQDTVRVAIPDLEFATTDRIHYTRRLYGKERMAAINSGLGKGYGQLISMGDLRFKQILSREELSTHVRAAWIRLRFQAPWFAYRCKTLNGFEPNSFYFEYKKSSKADVAEAWADESIFWRTESLSHQEWELEMKKIRWEPGSGHVAVEMHIAKGKEPNQWFFMYTFPHQTADARGACGALDTFLKNLQEELEGRAESYHNLPWGEEISRLTPTAALMVPDVGASDLPAPSQKPASTQFQRIPLQECQVAGSDEIYQLVCLSVEETKAVLTNCKRYKASLTAVINSILVLAEIETVLQLAADASPDEYAKIIESFKTSDVFTVAVNIADMHSYVYPKYAKALGGCGTGGCINVAFPTHHNMDHIRRCISVGIDGQITRNFSGSGFWDGVVPDTQKGLVSGGRQPPHAFHVLDQLNEKMAPQIKNFHLLTQSVVASSLGSVERVGLFQPFAPANAEKYPNSLFYIEDWIFGMCATNLPARVGHTWEYNGRLYMNLQGSSKWQTEKSFRLFAESIRARLDQIMSITFELEGEEEDQPHTRVPWRIIFEGEIRTREGKSSSANLWLQLTQNLPSYPTHSLESCNTMLHSEQRLSMINKRSYSLYIRDTYYAGLLKPLVSTLNTPIHDMDQNTPTIAAELRPEQIDQILDNLPRPSYHLASLDASADVDLSSSSPLPQRVHWAMERLKKLFSELEPEQLVFVLPKMRKLMERAKQNKGLDFPEFDQFLRYSGLGRLLIVKEKKGKIPVVRYLPCISDFPPSELNGPAPPEWLAMFVHSDVPSVCIEDYNACCNICLEDFEEPPLALEFQVDANDDDGIQASTKPLRQLICGHVLHEECLPMFQSDDYDETFECPACRAEVWTSLSFSLLSAEIPRNAAHNSISSDRQETYDDYYDTLPPWEKIHRKLLDWVTSLPISELDVALNSTAHGRMVNDIALHIWTSWTYKRYIYSRMTDSPGGVVDCLCVDSRMAWMISNSISRGEHRDAGRMLRESWDTFGLEDAPRLLVVLAKHFSDQRHWVVHKFSLPDGALTTYDFFPEPDAFPASRTTKLWWSAFRLAWPDAAICPIPGMPKPKLVRVRQPMQLAVDESVAAAGVWRNILMGLPAEQNPDLEHLRDAICTEVDSFRQTYTSWANHLSMFFGDLYGKI</sequence>